<evidence type="ECO:0000259" key="1">
    <source>
        <dbReference type="Pfam" id="PF06250"/>
    </source>
</evidence>
<reference evidence="3" key="1">
    <citation type="submission" date="2022-10" db="EMBL/GenBank/DDBJ databases">
        <title>Complete genome of Methanoculleus submarinus DSM 15122.</title>
        <authorList>
            <person name="Chen S.-C."/>
            <person name="Lai S.-J."/>
            <person name="You Y.-T."/>
        </authorList>
    </citation>
    <scope>NUCLEOTIDE SEQUENCE</scope>
    <source>
        <strain evidence="3">DSM 15122</strain>
    </source>
</reference>
<dbReference type="PANTHER" id="PTHR30547:SF5">
    <property type="entry name" value="NUCLEASE YHCG-RELATED"/>
    <property type="match status" value="1"/>
</dbReference>
<evidence type="ECO:0000313" key="4">
    <source>
        <dbReference type="Proteomes" id="UP001156196"/>
    </source>
</evidence>
<evidence type="ECO:0000259" key="2">
    <source>
        <dbReference type="Pfam" id="PF17761"/>
    </source>
</evidence>
<proteinExistence type="predicted"/>
<dbReference type="Pfam" id="PF17761">
    <property type="entry name" value="DUF1016_N"/>
    <property type="match status" value="1"/>
</dbReference>
<accession>A0AAX3E9V3</accession>
<sequence length="386" mass="44915">MLKICAALNCDFADITNVDRSKNKSKEEEAAIVNGRNDSIQPTVTGELNTSIYQGIRNTLAEARSKAYSAVNSAMVEAYWEIGRQIDEAVGERAEYGKGLLRYLAGQLTSEFGKGFDESSLRRMRQFFKTFPIRATLWHELSWSHYRLLMKIEDQSRREFYGRECAEAAWSVRQLERQINSFLYERLLATQKSGAESVKNEIHTLEPKNDPDYILKDPYILEFLDLKENRDYHENDLEQALINKLQEFLLELGKGFSFVARQKRITIEGDHYYVDLVFYNYILKCFVVIDLKAGKLTYQDVGQMDFYVRYFEDKVKLPGDNPTIGIILCTDKNDTMAKYSVLSDNENLFASKYMLYLPTEEELKHELKRERELIERQKAMDEGADK</sequence>
<dbReference type="Pfam" id="PF06250">
    <property type="entry name" value="YhcG_C"/>
    <property type="match status" value="1"/>
</dbReference>
<dbReference type="InterPro" id="IPR041527">
    <property type="entry name" value="YhcG_N"/>
</dbReference>
<dbReference type="Gene3D" id="3.40.1350.10">
    <property type="match status" value="1"/>
</dbReference>
<name>A0AAX3E9V3_9EURY</name>
<dbReference type="InterPro" id="IPR053148">
    <property type="entry name" value="PD-DEXK-like_domain"/>
</dbReference>
<dbReference type="Proteomes" id="UP001156196">
    <property type="component" value="Chromosome"/>
</dbReference>
<dbReference type="PANTHER" id="PTHR30547">
    <property type="entry name" value="UNCHARACTERIZED PROTEIN YHCG-RELATED"/>
    <property type="match status" value="1"/>
</dbReference>
<feature type="domain" description="YhcG PDDEXK nuclease" evidence="1">
    <location>
        <begin position="214"/>
        <end position="367"/>
    </location>
</feature>
<dbReference type="KEGG" id="msum:OH143_00575"/>
<dbReference type="AlphaFoldDB" id="A0AAX3E9V3"/>
<gene>
    <name evidence="3" type="ORF">OH143_00575</name>
</gene>
<feature type="domain" description="YhcG N-terminal" evidence="2">
    <location>
        <begin position="56"/>
        <end position="186"/>
    </location>
</feature>
<dbReference type="GeneID" id="76729341"/>
<evidence type="ECO:0000313" key="3">
    <source>
        <dbReference type="EMBL" id="UYU18614.1"/>
    </source>
</evidence>
<protein>
    <submittedName>
        <fullName evidence="3">PDDEXK nuclease domain-containing protein</fullName>
    </submittedName>
</protein>
<dbReference type="EMBL" id="CP109831">
    <property type="protein sequence ID" value="UYU18614.1"/>
    <property type="molecule type" value="Genomic_DNA"/>
</dbReference>
<dbReference type="RefSeq" id="WP_267312973.1">
    <property type="nucleotide sequence ID" value="NZ_CP109831.1"/>
</dbReference>
<organism evidence="3 4">
    <name type="scientific">Methanoculleus submarinus</name>
    <dbReference type="NCBI Taxonomy" id="204050"/>
    <lineage>
        <taxon>Archaea</taxon>
        <taxon>Methanobacteriati</taxon>
        <taxon>Methanobacteriota</taxon>
        <taxon>Stenosarchaea group</taxon>
        <taxon>Methanomicrobia</taxon>
        <taxon>Methanomicrobiales</taxon>
        <taxon>Methanomicrobiaceae</taxon>
        <taxon>Methanoculleus</taxon>
    </lineage>
</organism>
<dbReference type="InterPro" id="IPR009362">
    <property type="entry name" value="YhcG_C"/>
</dbReference>
<dbReference type="InterPro" id="IPR011856">
    <property type="entry name" value="tRNA_endonuc-like_dom_sf"/>
</dbReference>
<keyword evidence="4" id="KW-1185">Reference proteome</keyword>
<dbReference type="GO" id="GO:0003676">
    <property type="term" value="F:nucleic acid binding"/>
    <property type="evidence" value="ECO:0007669"/>
    <property type="project" value="InterPro"/>
</dbReference>